<name>A0ABP6YMM8_9PSEU</name>
<organism evidence="1 2">
    <name type="scientific">Amycolatopsis ultiminotia</name>
    <dbReference type="NCBI Taxonomy" id="543629"/>
    <lineage>
        <taxon>Bacteria</taxon>
        <taxon>Bacillati</taxon>
        <taxon>Actinomycetota</taxon>
        <taxon>Actinomycetes</taxon>
        <taxon>Pseudonocardiales</taxon>
        <taxon>Pseudonocardiaceae</taxon>
        <taxon>Amycolatopsis</taxon>
    </lineage>
</organism>
<dbReference type="InterPro" id="IPR025447">
    <property type="entry name" value="DUF4192"/>
</dbReference>
<sequence length="344" mass="36909">MIFIHDTGEFVATIPALLGFIPSNSLVLIATTPTSVGQVHVGPIIRCDLATVRIAGTSIVSTGLTRLADEPVHDISGFLIGADTSDESPLRDMADEVAELLRQSGFRIRHLIHVPELVAGARWQCYLTADCRGTLPDPATTITATASAAAGYTIAGSREEVAARYTKVSYDARERVRPLIRIAASAAQADLALSTATRERIGRTRAAIRCAADGTLPTDDAVIADLIATFSTIPFRDVLLSSTAVEQGFGTEHLALYLWRHCDEPYASHLAAINAVQAYLRGDTVVAMCALETGNPRVPIIKLLTSTIRLALPPSTLRELLDWTHQKTLTVLSGDTNTQEFPGN</sequence>
<dbReference type="RefSeq" id="WP_344869225.1">
    <property type="nucleotide sequence ID" value="NZ_BAAAZN010000034.1"/>
</dbReference>
<dbReference type="EMBL" id="BAAAZN010000034">
    <property type="protein sequence ID" value="GAA3586765.1"/>
    <property type="molecule type" value="Genomic_DNA"/>
</dbReference>
<dbReference type="Pfam" id="PF13830">
    <property type="entry name" value="DUF4192"/>
    <property type="match status" value="1"/>
</dbReference>
<evidence type="ECO:0000313" key="1">
    <source>
        <dbReference type="EMBL" id="GAA3586765.1"/>
    </source>
</evidence>
<gene>
    <name evidence="1" type="ORF">GCM10022222_84340</name>
</gene>
<comment type="caution">
    <text evidence="1">The sequence shown here is derived from an EMBL/GenBank/DDBJ whole genome shotgun (WGS) entry which is preliminary data.</text>
</comment>
<proteinExistence type="predicted"/>
<keyword evidence="2" id="KW-1185">Reference proteome</keyword>
<reference evidence="2" key="1">
    <citation type="journal article" date="2019" name="Int. J. Syst. Evol. Microbiol.">
        <title>The Global Catalogue of Microorganisms (GCM) 10K type strain sequencing project: providing services to taxonomists for standard genome sequencing and annotation.</title>
        <authorList>
            <consortium name="The Broad Institute Genomics Platform"/>
            <consortium name="The Broad Institute Genome Sequencing Center for Infectious Disease"/>
            <person name="Wu L."/>
            <person name="Ma J."/>
        </authorList>
    </citation>
    <scope>NUCLEOTIDE SEQUENCE [LARGE SCALE GENOMIC DNA]</scope>
    <source>
        <strain evidence="2">JCM 16898</strain>
    </source>
</reference>
<protein>
    <submittedName>
        <fullName evidence="1">DUF4192 domain-containing protein</fullName>
    </submittedName>
</protein>
<accession>A0ABP6YMM8</accession>
<dbReference type="Proteomes" id="UP001500689">
    <property type="component" value="Unassembled WGS sequence"/>
</dbReference>
<evidence type="ECO:0000313" key="2">
    <source>
        <dbReference type="Proteomes" id="UP001500689"/>
    </source>
</evidence>